<dbReference type="InterPro" id="IPR011576">
    <property type="entry name" value="Pyridox_Oxase_N"/>
</dbReference>
<evidence type="ECO:0000313" key="2">
    <source>
        <dbReference type="EMBL" id="SMC10854.1"/>
    </source>
</evidence>
<protein>
    <submittedName>
        <fullName evidence="2">Pyridoxamine 5'-phosphate oxidase</fullName>
    </submittedName>
</protein>
<sequence length="181" mass="20220">MGTQYDSLSDQHIKFIGQQHLFFSGSAGPEGKVNVSPKGMDSLRVLGPNRILWRNFTGSGNETAGHLAQNNRMTLMWCSFSKQPMILRAYGTARAIHPRDADWPELAANFPEELGMRQIYDMKIEMVQKSCGYAVPYFEHAGERDTLKHWAADKGSDSIPAYWAERNALTLDGAPTGIVEK</sequence>
<proteinExistence type="predicted"/>
<keyword evidence="3" id="KW-1185">Reference proteome</keyword>
<accession>A0A1X7BMU7</accession>
<dbReference type="SUPFAM" id="SSF50475">
    <property type="entry name" value="FMN-binding split barrel"/>
    <property type="match status" value="1"/>
</dbReference>
<dbReference type="Proteomes" id="UP000193224">
    <property type="component" value="Unassembled WGS sequence"/>
</dbReference>
<evidence type="ECO:0000259" key="1">
    <source>
        <dbReference type="Pfam" id="PF01243"/>
    </source>
</evidence>
<evidence type="ECO:0000313" key="3">
    <source>
        <dbReference type="Proteomes" id="UP000193224"/>
    </source>
</evidence>
<dbReference type="Gene3D" id="2.30.110.10">
    <property type="entry name" value="Electron Transport, Fmn-binding Protein, Chain A"/>
    <property type="match status" value="1"/>
</dbReference>
<organism evidence="2 3">
    <name type="scientific">Roseovarius aestuarii</name>
    <dbReference type="NCBI Taxonomy" id="475083"/>
    <lineage>
        <taxon>Bacteria</taxon>
        <taxon>Pseudomonadati</taxon>
        <taxon>Pseudomonadota</taxon>
        <taxon>Alphaproteobacteria</taxon>
        <taxon>Rhodobacterales</taxon>
        <taxon>Roseobacteraceae</taxon>
        <taxon>Roseovarius</taxon>
    </lineage>
</organism>
<feature type="domain" description="Pyridoxamine 5'-phosphate oxidase N-terminal" evidence="1">
    <location>
        <begin position="9"/>
        <end position="130"/>
    </location>
</feature>
<name>A0A1X7BMU7_9RHOB</name>
<dbReference type="AlphaFoldDB" id="A0A1X7BMU7"/>
<reference evidence="2 3" key="1">
    <citation type="submission" date="2017-03" db="EMBL/GenBank/DDBJ databases">
        <authorList>
            <person name="Afonso C.L."/>
            <person name="Miller P.J."/>
            <person name="Scott M.A."/>
            <person name="Spackman E."/>
            <person name="Goraichik I."/>
            <person name="Dimitrov K.M."/>
            <person name="Suarez D.L."/>
            <person name="Swayne D.E."/>
        </authorList>
    </citation>
    <scope>NUCLEOTIDE SEQUENCE [LARGE SCALE GENOMIC DNA]</scope>
    <source>
        <strain evidence="2 3">CECT 7745</strain>
    </source>
</reference>
<dbReference type="PANTHER" id="PTHR39336">
    <property type="entry name" value="PYRIDOXAMINE PHOSPHATE OXIDASE FAMILY PROTEIN (AFU_ORTHOLOGUE AFUA_6G11440)"/>
    <property type="match status" value="1"/>
</dbReference>
<gene>
    <name evidence="2" type="ORF">ROA7745_00662</name>
</gene>
<dbReference type="OrthoDB" id="115989at2"/>
<dbReference type="RefSeq" id="WP_085798838.1">
    <property type="nucleotide sequence ID" value="NZ_FWXB01000002.1"/>
</dbReference>
<dbReference type="EMBL" id="FWXB01000002">
    <property type="protein sequence ID" value="SMC10854.1"/>
    <property type="molecule type" value="Genomic_DNA"/>
</dbReference>
<dbReference type="PANTHER" id="PTHR39336:SF1">
    <property type="entry name" value="PYRIDOXAMINE PHOSPHATE OXIDASE FAMILY PROTEIN (AFU_ORTHOLOGUE AFUA_6G11440)"/>
    <property type="match status" value="1"/>
</dbReference>
<dbReference type="InterPro" id="IPR012349">
    <property type="entry name" value="Split_barrel_FMN-bd"/>
</dbReference>
<dbReference type="Pfam" id="PF01243">
    <property type="entry name" value="PNPOx_N"/>
    <property type="match status" value="1"/>
</dbReference>